<dbReference type="SUPFAM" id="SSF51735">
    <property type="entry name" value="NAD(P)-binding Rossmann-fold domains"/>
    <property type="match status" value="1"/>
</dbReference>
<protein>
    <submittedName>
        <fullName evidence="2">SDR family oxidoreductase</fullName>
    </submittedName>
</protein>
<dbReference type="InterPro" id="IPR016040">
    <property type="entry name" value="NAD(P)-bd_dom"/>
</dbReference>
<dbReference type="PANTHER" id="PTHR15020">
    <property type="entry name" value="FLAVIN REDUCTASE-RELATED"/>
    <property type="match status" value="1"/>
</dbReference>
<gene>
    <name evidence="2" type="ORF">JKJ07_14695</name>
</gene>
<dbReference type="Proteomes" id="UP000598996">
    <property type="component" value="Unassembled WGS sequence"/>
</dbReference>
<dbReference type="InterPro" id="IPR036291">
    <property type="entry name" value="NAD(P)-bd_dom_sf"/>
</dbReference>
<dbReference type="Pfam" id="PF13460">
    <property type="entry name" value="NAD_binding_10"/>
    <property type="match status" value="1"/>
</dbReference>
<dbReference type="EMBL" id="JAENHO010000004">
    <property type="protein sequence ID" value="MBL7255551.1"/>
    <property type="molecule type" value="Genomic_DNA"/>
</dbReference>
<evidence type="ECO:0000259" key="1">
    <source>
        <dbReference type="Pfam" id="PF13460"/>
    </source>
</evidence>
<dbReference type="Gene3D" id="3.40.50.720">
    <property type="entry name" value="NAD(P)-binding Rossmann-like Domain"/>
    <property type="match status" value="1"/>
</dbReference>
<accession>A0ABS1VLF7</accession>
<proteinExistence type="predicted"/>
<comment type="caution">
    <text evidence="2">The sequence shown here is derived from an EMBL/GenBank/DDBJ whole genome shotgun (WGS) entry which is preliminary data.</text>
</comment>
<organism evidence="2 3">
    <name type="scientific">Paractinoplanes lichenicola</name>
    <dbReference type="NCBI Taxonomy" id="2802976"/>
    <lineage>
        <taxon>Bacteria</taxon>
        <taxon>Bacillati</taxon>
        <taxon>Actinomycetota</taxon>
        <taxon>Actinomycetes</taxon>
        <taxon>Micromonosporales</taxon>
        <taxon>Micromonosporaceae</taxon>
        <taxon>Paractinoplanes</taxon>
    </lineage>
</organism>
<evidence type="ECO:0000313" key="2">
    <source>
        <dbReference type="EMBL" id="MBL7255551.1"/>
    </source>
</evidence>
<dbReference type="RefSeq" id="WP_202992059.1">
    <property type="nucleotide sequence ID" value="NZ_JAENHO010000004.1"/>
</dbReference>
<sequence length="189" mass="19094">MRVAVLGASGATGRLLTSAARARGLSVVEIARSLPPPAVFGDVHDPDSIKRAVDGCDVLVSGLGVVRDSPPGTLAAGARAAVGSGVPRVIWLGAFGTGRTAVFASGLTRAVIGLALRRELADKAAADEIVLAAGGTVFHAGPLTNAPGSRAFLPRRFFPATISRSTVAAAMIDEAIRPQNPGRIVTALA</sequence>
<name>A0ABS1VLF7_9ACTN</name>
<reference evidence="2 3" key="1">
    <citation type="submission" date="2021-01" db="EMBL/GenBank/DDBJ databases">
        <title>Actinoplanes sp. nov. LDG1-01 isolated from lichen.</title>
        <authorList>
            <person name="Saeng-In P."/>
            <person name="Phongsopitanun W."/>
            <person name="Kanchanasin P."/>
            <person name="Yuki M."/>
            <person name="Kudo T."/>
            <person name="Ohkuma M."/>
            <person name="Tanasupawat S."/>
        </authorList>
    </citation>
    <scope>NUCLEOTIDE SEQUENCE [LARGE SCALE GENOMIC DNA]</scope>
    <source>
        <strain evidence="2 3">LDG1-01</strain>
    </source>
</reference>
<keyword evidence="3" id="KW-1185">Reference proteome</keyword>
<feature type="domain" description="NAD(P)-binding" evidence="1">
    <location>
        <begin position="7"/>
        <end position="173"/>
    </location>
</feature>
<evidence type="ECO:0000313" key="3">
    <source>
        <dbReference type="Proteomes" id="UP000598996"/>
    </source>
</evidence>
<dbReference type="PANTHER" id="PTHR15020:SF50">
    <property type="entry name" value="UPF0659 PROTEIN YMR090W"/>
    <property type="match status" value="1"/>
</dbReference>